<comment type="caution">
    <text evidence="1">The sequence shown here is derived from an EMBL/GenBank/DDBJ whole genome shotgun (WGS) entry which is preliminary data.</text>
</comment>
<organism evidence="1 2">
    <name type="scientific">Exiguobacterium undae</name>
    <dbReference type="NCBI Taxonomy" id="169177"/>
    <lineage>
        <taxon>Bacteria</taxon>
        <taxon>Bacillati</taxon>
        <taxon>Bacillota</taxon>
        <taxon>Bacilli</taxon>
        <taxon>Bacillales</taxon>
        <taxon>Bacillales Family XII. Incertae Sedis</taxon>
        <taxon>Exiguobacterium</taxon>
    </lineage>
</organism>
<dbReference type="EMBL" id="LVVL01000001">
    <property type="protein sequence ID" value="OAN14353.1"/>
    <property type="molecule type" value="Genomic_DNA"/>
</dbReference>
<dbReference type="RefSeq" id="WP_028105600.1">
    <property type="nucleotide sequence ID" value="NZ_LVVL01000001.1"/>
</dbReference>
<accession>A0ABX2V8M7</accession>
<reference evidence="1 2" key="1">
    <citation type="submission" date="2016-03" db="EMBL/GenBank/DDBJ databases">
        <authorList>
            <person name="Cho S.-Y."/>
            <person name="Lim S."/>
            <person name="Kim H."/>
            <person name="Soh E.H."/>
            <person name="Moon J.S."/>
        </authorList>
    </citation>
    <scope>NUCLEOTIDE SEQUENCE [LARGE SCALE GENOMIC DNA]</scope>
    <source>
        <strain evidence="1 2">KCTC 3810</strain>
    </source>
</reference>
<dbReference type="Proteomes" id="UP000078447">
    <property type="component" value="Unassembled WGS sequence"/>
</dbReference>
<proteinExistence type="predicted"/>
<gene>
    <name evidence="1" type="ORF">A3783_00050</name>
</gene>
<evidence type="ECO:0000313" key="1">
    <source>
        <dbReference type="EMBL" id="OAN14353.1"/>
    </source>
</evidence>
<evidence type="ECO:0000313" key="2">
    <source>
        <dbReference type="Proteomes" id="UP000078447"/>
    </source>
</evidence>
<sequence length="137" mass="16127">MKIDYFSVMPSGPKGALEIHCLTNDNWYRRVSEEWERAIHYGAGLIRIKDKGAELRIPIEFGLGYVLQYLRQFVAAERHTLDQARHHLQQQLEWIGRGLPIQLRRLDEMIEVTADTDHRFRRDAFLEAIEQANQKVL</sequence>
<protein>
    <submittedName>
        <fullName evidence="1">Uncharacterized protein</fullName>
    </submittedName>
</protein>
<name>A0ABX2V8M7_9BACL</name>
<keyword evidence="2" id="KW-1185">Reference proteome</keyword>